<dbReference type="AlphaFoldDB" id="A0A814QS44"/>
<dbReference type="OrthoDB" id="422815at2759"/>
<proteinExistence type="predicted"/>
<keyword evidence="1" id="KW-1133">Transmembrane helix</keyword>
<evidence type="ECO:0000313" key="2">
    <source>
        <dbReference type="EMBL" id="CAF1122109.1"/>
    </source>
</evidence>
<dbReference type="InterPro" id="IPR013320">
    <property type="entry name" value="ConA-like_dom_sf"/>
</dbReference>
<evidence type="ECO:0000256" key="1">
    <source>
        <dbReference type="SAM" id="Phobius"/>
    </source>
</evidence>
<evidence type="ECO:0000313" key="3">
    <source>
        <dbReference type="EMBL" id="CAF3885615.1"/>
    </source>
</evidence>
<evidence type="ECO:0008006" key="5">
    <source>
        <dbReference type="Google" id="ProtNLM"/>
    </source>
</evidence>
<dbReference type="Pfam" id="PF13385">
    <property type="entry name" value="Laminin_G_3"/>
    <property type="match status" value="2"/>
</dbReference>
<dbReference type="SUPFAM" id="SSF49899">
    <property type="entry name" value="Concanavalin A-like lectins/glucanases"/>
    <property type="match status" value="2"/>
</dbReference>
<organism evidence="2 4">
    <name type="scientific">Didymodactylos carnosus</name>
    <dbReference type="NCBI Taxonomy" id="1234261"/>
    <lineage>
        <taxon>Eukaryota</taxon>
        <taxon>Metazoa</taxon>
        <taxon>Spiralia</taxon>
        <taxon>Gnathifera</taxon>
        <taxon>Rotifera</taxon>
        <taxon>Eurotatoria</taxon>
        <taxon>Bdelloidea</taxon>
        <taxon>Philodinida</taxon>
        <taxon>Philodinidae</taxon>
        <taxon>Didymodactylos</taxon>
    </lineage>
</organism>
<dbReference type="Proteomes" id="UP000663829">
    <property type="component" value="Unassembled WGS sequence"/>
</dbReference>
<accession>A0A814QS44</accession>
<dbReference type="Proteomes" id="UP000681722">
    <property type="component" value="Unassembled WGS sequence"/>
</dbReference>
<sequence>MFPTNVRTITQKSTTNLTKKSKRSFKCKRPEWLTKKVLIVGGITTGVLIIAAIVIPIAVKAGSPSTAATTTTTTAAPVVLAYWALQNNANDFYGNYSGTTNCNWCYFTTTGFFYGYMFYMYSTNSYISVPSTSYFNLNSRSFTFQIWINLNSLSIGDQPIFSQCTCTTCSNQCLFLIIRSSKLYMGFTYNDLAGSTTLVTGVWYHVAFVYNYQTLQQIIYLDGVQDAISSNAQPYLGTNGTMYFGYSTLLPSNYFNAYIYMAQLTTRAKSATEMLNAGTQIYYFSFDQPSPYYDNGPNLLNYTGVSGLASTSGKPKTENLFCRSKETLPWVYPSSINGGVLVYSSNGINILGLTYSGQIVGQIYEYQPVTVYQAVVGPFLSTSTWTHVAWTFSLTNGMILYVNGAVQGSITGVTSYYFGSHTVTIMLGYGNGATYGYIPGYGFQGILDEFYAYRRELTASEVLTLASV</sequence>
<dbReference type="EMBL" id="CAJOBC010006063">
    <property type="protein sequence ID" value="CAF3885615.1"/>
    <property type="molecule type" value="Genomic_DNA"/>
</dbReference>
<gene>
    <name evidence="2" type="ORF">GPM918_LOCUS19743</name>
    <name evidence="3" type="ORF">SRO942_LOCUS19740</name>
</gene>
<evidence type="ECO:0000313" key="4">
    <source>
        <dbReference type="Proteomes" id="UP000663829"/>
    </source>
</evidence>
<name>A0A814QS44_9BILA</name>
<dbReference type="EMBL" id="CAJNOQ010006063">
    <property type="protein sequence ID" value="CAF1122109.1"/>
    <property type="molecule type" value="Genomic_DNA"/>
</dbReference>
<feature type="transmembrane region" description="Helical" evidence="1">
    <location>
        <begin position="37"/>
        <end position="59"/>
    </location>
</feature>
<comment type="caution">
    <text evidence="2">The sequence shown here is derived from an EMBL/GenBank/DDBJ whole genome shotgun (WGS) entry which is preliminary data.</text>
</comment>
<dbReference type="Gene3D" id="2.60.120.200">
    <property type="match status" value="2"/>
</dbReference>
<keyword evidence="1" id="KW-0812">Transmembrane</keyword>
<keyword evidence="1" id="KW-0472">Membrane</keyword>
<reference evidence="2" key="1">
    <citation type="submission" date="2021-02" db="EMBL/GenBank/DDBJ databases">
        <authorList>
            <person name="Nowell W R."/>
        </authorList>
    </citation>
    <scope>NUCLEOTIDE SEQUENCE</scope>
</reference>
<protein>
    <recommendedName>
        <fullName evidence="5">LamG domain-containing protein</fullName>
    </recommendedName>
</protein>
<keyword evidence="4" id="KW-1185">Reference proteome</keyword>